<keyword evidence="1" id="KW-0175">Coiled coil</keyword>
<organism evidence="3 4">
    <name type="scientific">Sedimenticola thiotaurini</name>
    <dbReference type="NCBI Taxonomy" id="1543721"/>
    <lineage>
        <taxon>Bacteria</taxon>
        <taxon>Pseudomonadati</taxon>
        <taxon>Pseudomonadota</taxon>
        <taxon>Gammaproteobacteria</taxon>
        <taxon>Chromatiales</taxon>
        <taxon>Sedimenticolaceae</taxon>
        <taxon>Sedimenticola</taxon>
    </lineage>
</organism>
<dbReference type="AlphaFoldDB" id="A0A0F7K282"/>
<dbReference type="EMBL" id="CP011412">
    <property type="protein sequence ID" value="AKH21644.1"/>
    <property type="molecule type" value="Genomic_DNA"/>
</dbReference>
<dbReference type="KEGG" id="seds:AAY24_16190"/>
<protein>
    <recommendedName>
        <fullName evidence="5">SoxXA-binding protein</fullName>
    </recommendedName>
</protein>
<feature type="coiled-coil region" evidence="1">
    <location>
        <begin position="25"/>
        <end position="55"/>
    </location>
</feature>
<evidence type="ECO:0000256" key="1">
    <source>
        <dbReference type="SAM" id="Coils"/>
    </source>
</evidence>
<dbReference type="Proteomes" id="UP000034410">
    <property type="component" value="Chromosome"/>
</dbReference>
<dbReference type="RefSeq" id="WP_046860565.1">
    <property type="nucleotide sequence ID" value="NZ_CP011412.1"/>
</dbReference>
<proteinExistence type="predicted"/>
<feature type="signal peptide" evidence="2">
    <location>
        <begin position="1"/>
        <end position="25"/>
    </location>
</feature>
<evidence type="ECO:0008006" key="5">
    <source>
        <dbReference type="Google" id="ProtNLM"/>
    </source>
</evidence>
<keyword evidence="4" id="KW-1185">Reference proteome</keyword>
<evidence type="ECO:0000313" key="4">
    <source>
        <dbReference type="Proteomes" id="UP000034410"/>
    </source>
</evidence>
<evidence type="ECO:0000256" key="2">
    <source>
        <dbReference type="SAM" id="SignalP"/>
    </source>
</evidence>
<accession>A0A0F7K282</accession>
<name>A0A0F7K282_9GAMM</name>
<keyword evidence="2" id="KW-0732">Signal</keyword>
<feature type="chain" id="PRO_5002517391" description="SoxXA-binding protein" evidence="2">
    <location>
        <begin position="26"/>
        <end position="110"/>
    </location>
</feature>
<sequence length="110" mass="11711">MKSKIVILMLMLIFGLAAGSTTLLASDMQANAAAAEDAIAKAEAARKKAASVNGEWRDTGKFIKQAKAAAEAGDYSKAIKLANKAEVEGQLGYEQQVSQSELKIPSYLKY</sequence>
<reference evidence="3 4" key="1">
    <citation type="journal article" date="2015" name="Genome Announc.">
        <title>Complete Genome Sequence of Sedimenticola thiotaurini Strain SIP-G1, a Polyphosphate- and Polyhydroxyalkanoate-Accumulating Sulfur-Oxidizing Gammaproteobacterium Isolated from Salt Marsh Sediments.</title>
        <authorList>
            <person name="Flood B.E."/>
            <person name="Jones D.S."/>
            <person name="Bailey J.V."/>
        </authorList>
    </citation>
    <scope>NUCLEOTIDE SEQUENCE [LARGE SCALE GENOMIC DNA]</scope>
    <source>
        <strain evidence="3 4">SIP-G1</strain>
    </source>
</reference>
<gene>
    <name evidence="3" type="ORF">AAY24_16190</name>
</gene>
<evidence type="ECO:0000313" key="3">
    <source>
        <dbReference type="EMBL" id="AKH21644.1"/>
    </source>
</evidence>